<keyword evidence="2" id="KW-1185">Reference proteome</keyword>
<dbReference type="Proteomes" id="UP001596432">
    <property type="component" value="Unassembled WGS sequence"/>
</dbReference>
<sequence length="209" mass="22433">MPTVATLFSAGKDSALAAALLDPFYDVTLCSCTFGPGLDGEASVAETAREAGERVGLPVETVELDESVAREAVSRMVDDGYPREGIQLVHEHALETVASRAEIGGREFDAVADGTRRDDRAPVVDRPFAQSLEDRHGIDYLRPLAGYGRSAIDDLAARLLEVETGPSEEIPTGDYETELRALLAAEYGEGAVSDVFPEHVQSRVVGRRS</sequence>
<organism evidence="1 2">
    <name type="scientific">Halosimplex aquaticum</name>
    <dbReference type="NCBI Taxonomy" id="3026162"/>
    <lineage>
        <taxon>Archaea</taxon>
        <taxon>Methanobacteriati</taxon>
        <taxon>Methanobacteriota</taxon>
        <taxon>Stenosarchaea group</taxon>
        <taxon>Halobacteria</taxon>
        <taxon>Halobacteriales</taxon>
        <taxon>Haloarculaceae</taxon>
        <taxon>Halosimplex</taxon>
    </lineage>
</organism>
<dbReference type="InterPro" id="IPR014729">
    <property type="entry name" value="Rossmann-like_a/b/a_fold"/>
</dbReference>
<dbReference type="GeneID" id="78820678"/>
<accession>A0ABD5Y3P5</accession>
<dbReference type="NCBIfam" id="NF011155">
    <property type="entry name" value="PRK14561.1"/>
    <property type="match status" value="1"/>
</dbReference>
<dbReference type="EMBL" id="JBHTAS010000001">
    <property type="protein sequence ID" value="MFC7140390.1"/>
    <property type="molecule type" value="Genomic_DNA"/>
</dbReference>
<dbReference type="InterPro" id="IPR055834">
    <property type="entry name" value="DUF7411"/>
</dbReference>
<comment type="caution">
    <text evidence="1">The sequence shown here is derived from an EMBL/GenBank/DDBJ whole genome shotgun (WGS) entry which is preliminary data.</text>
</comment>
<evidence type="ECO:0000313" key="2">
    <source>
        <dbReference type="Proteomes" id="UP001596432"/>
    </source>
</evidence>
<dbReference type="Pfam" id="PF24167">
    <property type="entry name" value="DUF7411"/>
    <property type="match status" value="1"/>
</dbReference>
<protein>
    <submittedName>
        <fullName evidence="1">Alpha hydrolase</fullName>
    </submittedName>
</protein>
<dbReference type="RefSeq" id="WP_274325948.1">
    <property type="nucleotide sequence ID" value="NZ_CP118158.1"/>
</dbReference>
<dbReference type="GO" id="GO:0016787">
    <property type="term" value="F:hydrolase activity"/>
    <property type="evidence" value="ECO:0007669"/>
    <property type="project" value="UniProtKB-KW"/>
</dbReference>
<dbReference type="Gene3D" id="3.40.50.620">
    <property type="entry name" value="HUPs"/>
    <property type="match status" value="1"/>
</dbReference>
<reference evidence="1 2" key="1">
    <citation type="journal article" date="2019" name="Int. J. Syst. Evol. Microbiol.">
        <title>The Global Catalogue of Microorganisms (GCM) 10K type strain sequencing project: providing services to taxonomists for standard genome sequencing and annotation.</title>
        <authorList>
            <consortium name="The Broad Institute Genomics Platform"/>
            <consortium name="The Broad Institute Genome Sequencing Center for Infectious Disease"/>
            <person name="Wu L."/>
            <person name="Ma J."/>
        </authorList>
    </citation>
    <scope>NUCLEOTIDE SEQUENCE [LARGE SCALE GENOMIC DNA]</scope>
    <source>
        <strain evidence="1 2">XZYJT29</strain>
    </source>
</reference>
<gene>
    <name evidence="1" type="ORF">ACFQMA_11190</name>
</gene>
<dbReference type="SUPFAM" id="SSF52402">
    <property type="entry name" value="Adenine nucleotide alpha hydrolases-like"/>
    <property type="match status" value="1"/>
</dbReference>
<dbReference type="AlphaFoldDB" id="A0ABD5Y3P5"/>
<proteinExistence type="predicted"/>
<evidence type="ECO:0000313" key="1">
    <source>
        <dbReference type="EMBL" id="MFC7140390.1"/>
    </source>
</evidence>
<keyword evidence="1" id="KW-0378">Hydrolase</keyword>
<name>A0ABD5Y3P5_9EURY</name>